<dbReference type="PANTHER" id="PTHR39190:SF1">
    <property type="entry name" value="FLAGELLAR ASSEMBLY FACTOR FLIW"/>
    <property type="match status" value="1"/>
</dbReference>
<reference evidence="4" key="1">
    <citation type="submission" date="2018-06" db="EMBL/GenBank/DDBJ databases">
        <authorList>
            <person name="Zhirakovskaya E."/>
        </authorList>
    </citation>
    <scope>NUCLEOTIDE SEQUENCE</scope>
</reference>
<dbReference type="HAMAP" id="MF_01185">
    <property type="entry name" value="FliW"/>
    <property type="match status" value="1"/>
</dbReference>
<dbReference type="AlphaFoldDB" id="A0A3B1DA94"/>
<accession>A0A3B1DA94</accession>
<protein>
    <recommendedName>
        <fullName evidence="5">Flagellar assembly factor FliW</fullName>
    </recommendedName>
</protein>
<evidence type="ECO:0000256" key="1">
    <source>
        <dbReference type="ARBA" id="ARBA00022490"/>
    </source>
</evidence>
<dbReference type="GO" id="GO:0006417">
    <property type="term" value="P:regulation of translation"/>
    <property type="evidence" value="ECO:0007669"/>
    <property type="project" value="UniProtKB-KW"/>
</dbReference>
<proteinExistence type="inferred from homology"/>
<gene>
    <name evidence="4" type="ORF">MNBD_PLANCTO03-802</name>
</gene>
<dbReference type="GO" id="GO:0044780">
    <property type="term" value="P:bacterial-type flagellum assembly"/>
    <property type="evidence" value="ECO:0007669"/>
    <property type="project" value="InterPro"/>
</dbReference>
<name>A0A3B1DA94_9ZZZZ</name>
<dbReference type="InterPro" id="IPR003775">
    <property type="entry name" value="Flagellar_assembly_factor_FliW"/>
</dbReference>
<sequence>MEVRTTRFGVIDIAEDRVITFTKGLLGFPKQQRFCLLEPGEDACFFWLQSVDDPELAFVVTDPSLFVSEYAVHIRPEQMESLSLTDLADAQIFVIVNKVDQTLTGNLQGPLVVNTVTRTGEQMVLAEKKWTTRHPLLEVKPTTKVASA</sequence>
<dbReference type="Pfam" id="PF02623">
    <property type="entry name" value="FliW"/>
    <property type="match status" value="1"/>
</dbReference>
<keyword evidence="2" id="KW-1005">Bacterial flagellum biogenesis</keyword>
<dbReference type="SUPFAM" id="SSF141457">
    <property type="entry name" value="BH3618-like"/>
    <property type="match status" value="1"/>
</dbReference>
<dbReference type="PANTHER" id="PTHR39190">
    <property type="entry name" value="FLAGELLAR ASSEMBLY FACTOR FLIW"/>
    <property type="match status" value="1"/>
</dbReference>
<keyword evidence="1" id="KW-0963">Cytoplasm</keyword>
<evidence type="ECO:0000256" key="3">
    <source>
        <dbReference type="ARBA" id="ARBA00022845"/>
    </source>
</evidence>
<keyword evidence="3" id="KW-0810">Translation regulation</keyword>
<organism evidence="4">
    <name type="scientific">hydrothermal vent metagenome</name>
    <dbReference type="NCBI Taxonomy" id="652676"/>
    <lineage>
        <taxon>unclassified sequences</taxon>
        <taxon>metagenomes</taxon>
        <taxon>ecological metagenomes</taxon>
    </lineage>
</organism>
<evidence type="ECO:0000256" key="2">
    <source>
        <dbReference type="ARBA" id="ARBA00022795"/>
    </source>
</evidence>
<dbReference type="Gene3D" id="2.30.290.10">
    <property type="entry name" value="BH3618-like"/>
    <property type="match status" value="1"/>
</dbReference>
<evidence type="ECO:0000313" key="4">
    <source>
        <dbReference type="EMBL" id="VAX39209.1"/>
    </source>
</evidence>
<evidence type="ECO:0008006" key="5">
    <source>
        <dbReference type="Google" id="ProtNLM"/>
    </source>
</evidence>
<dbReference type="EMBL" id="UOGK01000209">
    <property type="protein sequence ID" value="VAX39209.1"/>
    <property type="molecule type" value="Genomic_DNA"/>
</dbReference>
<dbReference type="InterPro" id="IPR024046">
    <property type="entry name" value="Flagellar_assmbl_FliW_dom_sf"/>
</dbReference>